<sequence>MENRIKQIRKEKGLTQEQLADELSVTRQYISLLERGEAQPTISVGIEIANKLNTCIYTLFGFDKFECEQCNGGTGGN</sequence>
<name>A0ABV2JAZ5_9FIRM</name>
<dbReference type="Gene3D" id="1.10.260.40">
    <property type="entry name" value="lambda repressor-like DNA-binding domains"/>
    <property type="match status" value="1"/>
</dbReference>
<dbReference type="InterPro" id="IPR010982">
    <property type="entry name" value="Lambda_DNA-bd_dom_sf"/>
</dbReference>
<protein>
    <submittedName>
        <fullName evidence="3">Transcriptional regulator</fullName>
    </submittedName>
</protein>
<dbReference type="PROSITE" id="PS50943">
    <property type="entry name" value="HTH_CROC1"/>
    <property type="match status" value="1"/>
</dbReference>
<dbReference type="RefSeq" id="WP_354368909.1">
    <property type="nucleotide sequence ID" value="NZ_JBEPMA010000012.1"/>
</dbReference>
<dbReference type="SMART" id="SM00530">
    <property type="entry name" value="HTH_XRE"/>
    <property type="match status" value="1"/>
</dbReference>
<keyword evidence="4" id="KW-1185">Reference proteome</keyword>
<dbReference type="CDD" id="cd00093">
    <property type="entry name" value="HTH_XRE"/>
    <property type="match status" value="1"/>
</dbReference>
<reference evidence="3 4" key="1">
    <citation type="submission" date="2024-06" db="EMBL/GenBank/DDBJ databases">
        <title>Genomic Encyclopedia of Type Strains, Phase IV (KMG-IV): sequencing the most valuable type-strain genomes for metagenomic binning, comparative biology and taxonomic classification.</title>
        <authorList>
            <person name="Goeker M."/>
        </authorList>
    </citation>
    <scope>NUCLEOTIDE SEQUENCE [LARGE SCALE GENOMIC DNA]</scope>
    <source>
        <strain evidence="3 4">DSM 21460</strain>
    </source>
</reference>
<feature type="domain" description="HTH cro/C1-type" evidence="2">
    <location>
        <begin position="5"/>
        <end position="60"/>
    </location>
</feature>
<accession>A0ABV2JAZ5</accession>
<keyword evidence="1" id="KW-0238">DNA-binding</keyword>
<organism evidence="3 4">
    <name type="scientific">Peptoniphilus olsenii</name>
    <dbReference type="NCBI Taxonomy" id="411570"/>
    <lineage>
        <taxon>Bacteria</taxon>
        <taxon>Bacillati</taxon>
        <taxon>Bacillota</taxon>
        <taxon>Tissierellia</taxon>
        <taxon>Tissierellales</taxon>
        <taxon>Peptoniphilaceae</taxon>
        <taxon>Peptoniphilus</taxon>
    </lineage>
</organism>
<gene>
    <name evidence="3" type="ORF">ABID14_001615</name>
</gene>
<dbReference type="PANTHER" id="PTHR46558">
    <property type="entry name" value="TRACRIPTIONAL REGULATORY PROTEIN-RELATED-RELATED"/>
    <property type="match status" value="1"/>
</dbReference>
<dbReference type="SUPFAM" id="SSF47413">
    <property type="entry name" value="lambda repressor-like DNA-binding domains"/>
    <property type="match status" value="1"/>
</dbReference>
<dbReference type="PANTHER" id="PTHR46558:SF4">
    <property type="entry name" value="DNA-BIDING PHAGE PROTEIN"/>
    <property type="match status" value="1"/>
</dbReference>
<dbReference type="InterPro" id="IPR001387">
    <property type="entry name" value="Cro/C1-type_HTH"/>
</dbReference>
<comment type="caution">
    <text evidence="3">The sequence shown here is derived from an EMBL/GenBank/DDBJ whole genome shotgun (WGS) entry which is preliminary data.</text>
</comment>
<dbReference type="EMBL" id="JBEPMA010000012">
    <property type="protein sequence ID" value="MET3617980.1"/>
    <property type="molecule type" value="Genomic_DNA"/>
</dbReference>
<proteinExistence type="predicted"/>
<evidence type="ECO:0000313" key="4">
    <source>
        <dbReference type="Proteomes" id="UP001549162"/>
    </source>
</evidence>
<evidence type="ECO:0000313" key="3">
    <source>
        <dbReference type="EMBL" id="MET3617980.1"/>
    </source>
</evidence>
<evidence type="ECO:0000259" key="2">
    <source>
        <dbReference type="PROSITE" id="PS50943"/>
    </source>
</evidence>
<evidence type="ECO:0000256" key="1">
    <source>
        <dbReference type="ARBA" id="ARBA00023125"/>
    </source>
</evidence>
<dbReference type="Pfam" id="PF01381">
    <property type="entry name" value="HTH_3"/>
    <property type="match status" value="1"/>
</dbReference>
<dbReference type="Proteomes" id="UP001549162">
    <property type="component" value="Unassembled WGS sequence"/>
</dbReference>